<evidence type="ECO:0000313" key="3">
    <source>
        <dbReference type="EMBL" id="MDV6375188.1"/>
    </source>
</evidence>
<dbReference type="RefSeq" id="WP_317640521.1">
    <property type="nucleotide sequence ID" value="NZ_JAPMIV010000020.1"/>
</dbReference>
<dbReference type="SUPFAM" id="SSF47413">
    <property type="entry name" value="lambda repressor-like DNA-binding domains"/>
    <property type="match status" value="1"/>
</dbReference>
<dbReference type="InterPro" id="IPR001387">
    <property type="entry name" value="Cro/C1-type_HTH"/>
</dbReference>
<dbReference type="Pfam" id="PF01381">
    <property type="entry name" value="HTH_3"/>
    <property type="match status" value="1"/>
</dbReference>
<dbReference type="Proteomes" id="UP001276150">
    <property type="component" value="Unassembled WGS sequence"/>
</dbReference>
<keyword evidence="4" id="KW-1185">Reference proteome</keyword>
<dbReference type="InterPro" id="IPR010982">
    <property type="entry name" value="Lambda_DNA-bd_dom_sf"/>
</dbReference>
<sequence>MISRAKERAARMQALLNDDGTITPAAQLPDGLLTQEIHLETEYLKALTAESVGEGLGAIRRESGLTGSEAGQKRGLSKGRLSQLESAASNPQLSTITEQAAALNYDVTIIFTPREKGRREVKVKIGQ</sequence>
<comment type="caution">
    <text evidence="3">The sequence shown here is derived from an EMBL/GenBank/DDBJ whole genome shotgun (WGS) entry which is preliminary data.</text>
</comment>
<protein>
    <submittedName>
        <fullName evidence="3">Helix-turn-helix transcriptional regulator</fullName>
    </submittedName>
</protein>
<evidence type="ECO:0000256" key="1">
    <source>
        <dbReference type="SAM" id="MobiDB-lite"/>
    </source>
</evidence>
<accession>A0ABU4DRX9</accession>
<organism evidence="3 4">
    <name type="scientific">Deinococcus arenicola</name>
    <dbReference type="NCBI Taxonomy" id="2994950"/>
    <lineage>
        <taxon>Bacteria</taxon>
        <taxon>Thermotogati</taxon>
        <taxon>Deinococcota</taxon>
        <taxon>Deinococci</taxon>
        <taxon>Deinococcales</taxon>
        <taxon>Deinococcaceae</taxon>
        <taxon>Deinococcus</taxon>
    </lineage>
</organism>
<dbReference type="CDD" id="cd00093">
    <property type="entry name" value="HTH_XRE"/>
    <property type="match status" value="1"/>
</dbReference>
<dbReference type="Gene3D" id="1.10.260.40">
    <property type="entry name" value="lambda repressor-like DNA-binding domains"/>
    <property type="match status" value="1"/>
</dbReference>
<dbReference type="PROSITE" id="PS50943">
    <property type="entry name" value="HTH_CROC1"/>
    <property type="match status" value="1"/>
</dbReference>
<feature type="region of interest" description="Disordered" evidence="1">
    <location>
        <begin position="62"/>
        <end position="92"/>
    </location>
</feature>
<dbReference type="EMBL" id="JAPMIV010000020">
    <property type="protein sequence ID" value="MDV6375188.1"/>
    <property type="molecule type" value="Genomic_DNA"/>
</dbReference>
<name>A0ABU4DRX9_9DEIO</name>
<evidence type="ECO:0000259" key="2">
    <source>
        <dbReference type="PROSITE" id="PS50943"/>
    </source>
</evidence>
<feature type="compositionally biased region" description="Polar residues" evidence="1">
    <location>
        <begin position="83"/>
        <end position="92"/>
    </location>
</feature>
<evidence type="ECO:0000313" key="4">
    <source>
        <dbReference type="Proteomes" id="UP001276150"/>
    </source>
</evidence>
<feature type="domain" description="HTH cro/C1-type" evidence="2">
    <location>
        <begin position="58"/>
        <end position="110"/>
    </location>
</feature>
<proteinExistence type="predicted"/>
<reference evidence="3 4" key="1">
    <citation type="submission" date="2022-11" db="EMBL/GenBank/DDBJ databases">
        <title>Deinococcus ZS9-10, Low Temperature and Draught-tolerating, UV-resistant Bacteria from Continental Antarctica.</title>
        <authorList>
            <person name="Cheng L."/>
        </authorList>
    </citation>
    <scope>NUCLEOTIDE SEQUENCE [LARGE SCALE GENOMIC DNA]</scope>
    <source>
        <strain evidence="3 4">ZS9-10</strain>
    </source>
</reference>
<gene>
    <name evidence="3" type="ORF">ORD21_11380</name>
</gene>